<dbReference type="AlphaFoldDB" id="A0A1J4MPQ8"/>
<organism evidence="2 3">
    <name type="scientific">Cryptosporidium andersoni</name>
    <dbReference type="NCBI Taxonomy" id="117008"/>
    <lineage>
        <taxon>Eukaryota</taxon>
        <taxon>Sar</taxon>
        <taxon>Alveolata</taxon>
        <taxon>Apicomplexa</taxon>
        <taxon>Conoidasida</taxon>
        <taxon>Coccidia</taxon>
        <taxon>Eucoccidiorida</taxon>
        <taxon>Eimeriorina</taxon>
        <taxon>Cryptosporidiidae</taxon>
        <taxon>Cryptosporidium</taxon>
    </lineage>
</organism>
<keyword evidence="3" id="KW-1185">Reference proteome</keyword>
<evidence type="ECO:0000256" key="1">
    <source>
        <dbReference type="SAM" id="Coils"/>
    </source>
</evidence>
<evidence type="ECO:0000313" key="2">
    <source>
        <dbReference type="EMBL" id="OII76039.1"/>
    </source>
</evidence>
<gene>
    <name evidence="2" type="ORF">cand_007850</name>
</gene>
<dbReference type="GeneID" id="92364970"/>
<dbReference type="VEuPathDB" id="CryptoDB:cand_007850"/>
<dbReference type="Proteomes" id="UP000186804">
    <property type="component" value="Unassembled WGS sequence"/>
</dbReference>
<accession>A0A1J4MPQ8</accession>
<comment type="caution">
    <text evidence="2">The sequence shown here is derived from an EMBL/GenBank/DDBJ whole genome shotgun (WGS) entry which is preliminary data.</text>
</comment>
<dbReference type="OrthoDB" id="341549at2759"/>
<evidence type="ECO:0000313" key="3">
    <source>
        <dbReference type="Proteomes" id="UP000186804"/>
    </source>
</evidence>
<reference evidence="2 3" key="1">
    <citation type="submission" date="2016-10" db="EMBL/GenBank/DDBJ databases">
        <title>Reductive evolution of mitochondrial metabolism and differential evolution of invasion-related proteins in Cryptosporidium.</title>
        <authorList>
            <person name="Liu S."/>
            <person name="Roellig D.M."/>
            <person name="Guo Y."/>
            <person name="Li N."/>
            <person name="Frace M.A."/>
            <person name="Tang K."/>
            <person name="Zhang L."/>
            <person name="Feng Y."/>
            <person name="Xiao L."/>
        </authorList>
    </citation>
    <scope>NUCLEOTIDE SEQUENCE [LARGE SCALE GENOMIC DNA]</scope>
    <source>
        <strain evidence="2">30847</strain>
    </source>
</reference>
<feature type="coiled-coil region" evidence="1">
    <location>
        <begin position="158"/>
        <end position="256"/>
    </location>
</feature>
<protein>
    <submittedName>
        <fullName evidence="2">Uncharacterized protein</fullName>
    </submittedName>
</protein>
<sequence length="520" mass="61151">MKYLDYEEHGAECDMDSSMFFEPDFIAELENTPVNISDDNNNWDYYGNKFEANKEDDNTKANLESYTNKNCITPKPFLRKGQGKSLVISNTRKKNEKLSNNSIRREIKQPELKGRIDEHIVSNTINKSSQLGKNTIGDSKITLDNMIHEKLSVLDKQMERVHQAHQDLINKKKEVEKEQKQLVVLRQNLENEFNKKYEKITKEFEDEKKRMEDEKMKMVREKIKNNELITRLKMEIKRKDIEIQRLLKEIRNKEKNNTINSINQLKKSKLNTTKPIKASNENNEHSNNLSNQEILRKGPYSKIDELKVKEKNFQSYENSHTANTYSLQSRDQIIQSILESHDFERDLDELYGLLSSIFLLDSSNSLNSLPPLPINYDTPWCNIETPYEVDTQNDMQAIIFYYPSGLIEIAYTGDNNPSKCPKNTRRLIWKRLNWCILVYPNGDIKGVRPDKDVIYHYIKKNIVQCTTTIDHSSCEKLILQLNKFYLLKQRQCIDLSTGTMYIQNFDSNTQIIRNYEDLKK</sequence>
<dbReference type="EMBL" id="LRBS01000069">
    <property type="protein sequence ID" value="OII76039.1"/>
    <property type="molecule type" value="Genomic_DNA"/>
</dbReference>
<dbReference type="RefSeq" id="XP_067067885.1">
    <property type="nucleotide sequence ID" value="XM_067211025.1"/>
</dbReference>
<name>A0A1J4MPQ8_9CRYT</name>
<keyword evidence="1" id="KW-0175">Coiled coil</keyword>
<proteinExistence type="predicted"/>